<keyword evidence="14" id="KW-0862">Zinc</keyword>
<feature type="compositionally biased region" description="Low complexity" evidence="15">
    <location>
        <begin position="683"/>
        <end position="704"/>
    </location>
</feature>
<feature type="compositionally biased region" description="Basic and acidic residues" evidence="15">
    <location>
        <begin position="371"/>
        <end position="421"/>
    </location>
</feature>
<feature type="compositionally biased region" description="Polar residues" evidence="15">
    <location>
        <begin position="240"/>
        <end position="250"/>
    </location>
</feature>
<comment type="subcellular location">
    <subcellularLocation>
        <location evidence="1">Cytoplasm</location>
        <location evidence="1">Cytoskeleton</location>
    </subcellularLocation>
</comment>
<keyword evidence="8" id="KW-0804">Transcription</keyword>
<keyword evidence="7" id="KW-0238">DNA-binding</keyword>
<evidence type="ECO:0000256" key="11">
    <source>
        <dbReference type="ARBA" id="ARBA00023242"/>
    </source>
</evidence>
<feature type="compositionally biased region" description="Low complexity" evidence="15">
    <location>
        <begin position="1164"/>
        <end position="1184"/>
    </location>
</feature>
<dbReference type="PROSITE" id="PS51156">
    <property type="entry name" value="ELM2"/>
    <property type="match status" value="1"/>
</dbReference>
<feature type="compositionally biased region" description="Low complexity" evidence="15">
    <location>
        <begin position="601"/>
        <end position="615"/>
    </location>
</feature>
<dbReference type="InterPro" id="IPR000949">
    <property type="entry name" value="ELM2_dom"/>
</dbReference>
<reference evidence="18" key="1">
    <citation type="submission" date="2023-12" db="EMBL/GenBank/DDBJ databases">
        <title>Genome assembly of Anisodus tanguticus.</title>
        <authorList>
            <person name="Wang Y.-J."/>
        </authorList>
    </citation>
    <scope>NUCLEOTIDE SEQUENCE</scope>
    <source>
        <strain evidence="18">KB-2021</strain>
        <tissue evidence="18">Leaf</tissue>
    </source>
</reference>
<dbReference type="InterPro" id="IPR036322">
    <property type="entry name" value="WD40_repeat_dom_sf"/>
</dbReference>
<evidence type="ECO:0000256" key="15">
    <source>
        <dbReference type="SAM" id="MobiDB-lite"/>
    </source>
</evidence>
<feature type="compositionally biased region" description="Low complexity" evidence="15">
    <location>
        <begin position="1066"/>
        <end position="1082"/>
    </location>
</feature>
<keyword evidence="9" id="KW-0009">Actin-binding</keyword>
<dbReference type="Gene3D" id="2.130.10.10">
    <property type="entry name" value="YVTN repeat-like/Quinoprotein amine dehydrogenase"/>
    <property type="match status" value="1"/>
</dbReference>
<dbReference type="GO" id="GO:0008270">
    <property type="term" value="F:zinc ion binding"/>
    <property type="evidence" value="ECO:0007669"/>
    <property type="project" value="UniProtKB-KW"/>
</dbReference>
<feature type="compositionally biased region" description="Low complexity" evidence="15">
    <location>
        <begin position="1118"/>
        <end position="1127"/>
    </location>
</feature>
<keyword evidence="11" id="KW-0539">Nucleus</keyword>
<proteinExistence type="inferred from homology"/>
<feature type="compositionally biased region" description="Basic and acidic residues" evidence="15">
    <location>
        <begin position="310"/>
        <end position="329"/>
    </location>
</feature>
<evidence type="ECO:0000256" key="12">
    <source>
        <dbReference type="ARBA" id="ARBA00041244"/>
    </source>
</evidence>
<keyword evidence="6" id="KW-0805">Transcription regulation</keyword>
<feature type="compositionally biased region" description="Polar residues" evidence="15">
    <location>
        <begin position="544"/>
        <end position="580"/>
    </location>
</feature>
<evidence type="ECO:0000256" key="1">
    <source>
        <dbReference type="ARBA" id="ARBA00004245"/>
    </source>
</evidence>
<dbReference type="GO" id="GO:0034314">
    <property type="term" value="P:Arp2/3 complex-mediated actin nucleation"/>
    <property type="evidence" value="ECO:0007669"/>
    <property type="project" value="InterPro"/>
</dbReference>
<feature type="compositionally biased region" description="Low complexity" evidence="15">
    <location>
        <begin position="144"/>
        <end position="182"/>
    </location>
</feature>
<dbReference type="PROSITE" id="PS50114">
    <property type="entry name" value="GATA_ZN_FINGER_2"/>
    <property type="match status" value="1"/>
</dbReference>
<feature type="compositionally biased region" description="Acidic residues" evidence="15">
    <location>
        <begin position="183"/>
        <end position="194"/>
    </location>
</feature>
<dbReference type="InterPro" id="IPR018247">
    <property type="entry name" value="EF_Hand_1_Ca_BS"/>
</dbReference>
<evidence type="ECO:0000256" key="10">
    <source>
        <dbReference type="ARBA" id="ARBA00023212"/>
    </source>
</evidence>
<sequence>MGKESELLTWYKIDSKGFFVAVTEQENCELLEELRWQPNLSDCDLMMYLRAARSISAFAGMCDGGSVGDGCVAASQDDTTINALELLHENDYNTSKALKALVLKPMAKGIEKKWTDDEQKRFVKANTRPHRRHRRGSSMRRNRTNNNSSNNNLNNGTKNSNSGSTNSGQVPSNSGEFFSSGSEEAEEESEDDSDSTVGPNNCNHCMTTTSKDFQPVGKDNALLCTECRIYFKKNGEYRPLSNSSETNQSNTDKKDDDLSGTNGSKMRTRRSKESTSFNNSSYKIKKDNSEPNSPGDQSEIDQKLSNSSKKTIDNLKGKKHKILNEEKSHISKKIKLEDDENSDVNSESQEIKNQVDIDNSDVVDEDEIEEVEKRVKPEKEDSGIKEDDLSKNSINCEDKENFKNNNSFKDKPSSEMKKLGENDNDESSVNNLDKIKNDILNDNDSNLIVPKREPLSSPNNKDKDLSSLSNQKNNEADEASIQNKHDNKSENNNDDTIENEDSESIVKKENRNTDKSNDTDENTKNNEKENSVFQGNEELRTKTESNSSVERIKTPSSPSSVALFKQHQSTTPIQPSSLSFTDQLNPFSSFPLPGSLERSGLHLPPTHPLLGSHLGDPSSLANASAAGLPPGFSSYPPLLPPYLNPNLFGRGLPPGLGYHFPSGILSHPIPSPTNSNSNDQRTSANNLNNSINSNLNNSSSANNSTKPRSPVASNRLGLSSSNELTSPLHPFGLNPSLFAHLTPQQQQHHLQQAQLQQQYAAAQQQAKRVQNFIQQNTNQSDYEQDSDDMQNSFNRGPSPEVKIEDKEVLRTGSAYFIQHLNRGALDRQRLNEFVAAANSIRPSGQYSPNFRNNLISSVHGLVPPSTPAPPSQPQLNSTSSANSVNMPINQSSMASSLPFNFFGPGGPGATHQQQQALAAAAIDPLFLQHLTQFYGTNPAVAAAFRLEQEEREKKDRIEMEKRERDLEFRKHIAVMNAQMPSNHYDSHLLEFQRRYNSLNFSNNPAQLPTHPPNVSGIQSAITSTQSTVASSLPGNSQNFPIYSVADRERFGLHSGLNSLNSHVSAATNNNASHTNSSHPPNSLQSSIGTGPSAAETLHSLSTERMQNEHLARLQLANSNSVPTSSSSDLHPHGLNHSLTNPTHSHLNLHSNDSVAAAVAAGMSLGPLHPSSQSQPHPHPSLGQHTNLSNSNQTPSIDSSLHQNLSGHPMLPPGFNPANLGRGPSHNLTQDWAPKTNQIVTCSADLNAYVWNNTNGSWKPSLVHLRINRAATCVRWSPEENKFAVGCGAKLINICYFEKNNNWWISKHIKKPIKSTVTSIDWHPNNVLIACGSTDYKAKIFSTYLKEVDTDEGNQTAWGGKPIFGNLIGEFATGGG</sequence>
<dbReference type="SUPFAM" id="SSF50978">
    <property type="entry name" value="WD40 repeat-like"/>
    <property type="match status" value="1"/>
</dbReference>
<keyword evidence="19" id="KW-1185">Reference proteome</keyword>
<evidence type="ECO:0000256" key="4">
    <source>
        <dbReference type="ARBA" id="ARBA00022574"/>
    </source>
</evidence>
<keyword evidence="10" id="KW-0206">Cytoskeleton</keyword>
<feature type="compositionally biased region" description="Basic residues" evidence="15">
    <location>
        <begin position="127"/>
        <end position="143"/>
    </location>
</feature>
<dbReference type="GO" id="GO:0006355">
    <property type="term" value="P:regulation of DNA-templated transcription"/>
    <property type="evidence" value="ECO:0007669"/>
    <property type="project" value="InterPro"/>
</dbReference>
<dbReference type="GO" id="GO:0051015">
    <property type="term" value="F:actin filament binding"/>
    <property type="evidence" value="ECO:0007669"/>
    <property type="project" value="TreeGrafter"/>
</dbReference>
<keyword evidence="4" id="KW-0853">WD repeat</keyword>
<feature type="region of interest" description="Disordered" evidence="15">
    <location>
        <begin position="598"/>
        <end position="623"/>
    </location>
</feature>
<keyword evidence="3" id="KW-0963">Cytoplasm</keyword>
<feature type="compositionally biased region" description="Acidic residues" evidence="15">
    <location>
        <begin position="492"/>
        <end position="503"/>
    </location>
</feature>
<evidence type="ECO:0000256" key="9">
    <source>
        <dbReference type="ARBA" id="ARBA00023203"/>
    </source>
</evidence>
<dbReference type="SMART" id="SM00401">
    <property type="entry name" value="ZnF_GATA"/>
    <property type="match status" value="1"/>
</dbReference>
<feature type="region of interest" description="Disordered" evidence="15">
    <location>
        <begin position="237"/>
        <end position="580"/>
    </location>
</feature>
<comment type="similarity">
    <text evidence="2">Belongs to the WD repeat ARPC1 family.</text>
</comment>
<feature type="region of interest" description="Disordered" evidence="15">
    <location>
        <begin position="1164"/>
        <end position="1230"/>
    </location>
</feature>
<dbReference type="SUPFAM" id="SSF57716">
    <property type="entry name" value="Glucocorticoid receptor-like (DNA-binding domain)"/>
    <property type="match status" value="1"/>
</dbReference>
<keyword evidence="5" id="KW-0677">Repeat</keyword>
<dbReference type="CDD" id="cd00202">
    <property type="entry name" value="ZnF_GATA"/>
    <property type="match status" value="1"/>
</dbReference>
<feature type="compositionally biased region" description="Polar residues" evidence="15">
    <location>
        <begin position="1136"/>
        <end position="1147"/>
    </location>
</feature>
<evidence type="ECO:0000256" key="3">
    <source>
        <dbReference type="ARBA" id="ARBA00022490"/>
    </source>
</evidence>
<dbReference type="InterPro" id="IPR001680">
    <property type="entry name" value="WD40_rpt"/>
</dbReference>
<keyword evidence="14" id="KW-0479">Metal-binding</keyword>
<dbReference type="InterPro" id="IPR000679">
    <property type="entry name" value="Znf_GATA"/>
</dbReference>
<feature type="region of interest" description="Disordered" evidence="15">
    <location>
        <begin position="667"/>
        <end position="727"/>
    </location>
</feature>
<feature type="region of interest" description="Disordered" evidence="15">
    <location>
        <begin position="863"/>
        <end position="882"/>
    </location>
</feature>
<feature type="compositionally biased region" description="Polar residues" evidence="15">
    <location>
        <begin position="1185"/>
        <end position="1205"/>
    </location>
</feature>
<evidence type="ECO:0000256" key="13">
    <source>
        <dbReference type="ARBA" id="ARBA00041789"/>
    </source>
</evidence>
<feature type="compositionally biased region" description="Polar residues" evidence="15">
    <location>
        <begin position="672"/>
        <end position="682"/>
    </location>
</feature>
<dbReference type="Pfam" id="PF00400">
    <property type="entry name" value="WD40"/>
    <property type="match status" value="1"/>
</dbReference>
<feature type="compositionally biased region" description="Basic and acidic residues" evidence="15">
    <location>
        <begin position="504"/>
        <end position="530"/>
    </location>
</feature>
<dbReference type="GO" id="GO:0005885">
    <property type="term" value="C:Arp2/3 protein complex"/>
    <property type="evidence" value="ECO:0007669"/>
    <property type="project" value="InterPro"/>
</dbReference>
<evidence type="ECO:0000259" key="17">
    <source>
        <dbReference type="PROSITE" id="PS51156"/>
    </source>
</evidence>
<feature type="domain" description="GATA-type" evidence="16">
    <location>
        <begin position="202"/>
        <end position="250"/>
    </location>
</feature>
<gene>
    <name evidence="18" type="ORF">RND71_043644</name>
</gene>
<dbReference type="PANTHER" id="PTHR10709">
    <property type="entry name" value="ACTIN-RELATED PROTEIN 2/3 COMPLEX SUBUNIT 1"/>
    <property type="match status" value="1"/>
</dbReference>
<evidence type="ECO:0000256" key="7">
    <source>
        <dbReference type="ARBA" id="ARBA00023125"/>
    </source>
</evidence>
<feature type="compositionally biased region" description="Basic and acidic residues" evidence="15">
    <location>
        <begin position="450"/>
        <end position="465"/>
    </location>
</feature>
<evidence type="ECO:0000256" key="5">
    <source>
        <dbReference type="ARBA" id="ARBA00022737"/>
    </source>
</evidence>
<dbReference type="InterPro" id="IPR013088">
    <property type="entry name" value="Znf_NHR/GATA"/>
</dbReference>
<evidence type="ECO:0000256" key="8">
    <source>
        <dbReference type="ARBA" id="ARBA00023163"/>
    </source>
</evidence>
<dbReference type="Gene3D" id="3.30.50.10">
    <property type="entry name" value="Erythroid Transcription Factor GATA-1, subunit A"/>
    <property type="match status" value="1"/>
</dbReference>
<protein>
    <recommendedName>
        <fullName evidence="12">Arp2/3 complex 41 kDa subunit</fullName>
    </recommendedName>
    <alternativeName>
        <fullName evidence="13">p41-ARC</fullName>
    </alternativeName>
</protein>
<dbReference type="InterPro" id="IPR017383">
    <property type="entry name" value="ARPC1"/>
</dbReference>
<evidence type="ECO:0000259" key="16">
    <source>
        <dbReference type="PROSITE" id="PS50114"/>
    </source>
</evidence>
<feature type="region of interest" description="Disordered" evidence="15">
    <location>
        <begin position="780"/>
        <end position="799"/>
    </location>
</feature>
<dbReference type="PANTHER" id="PTHR10709:SF2">
    <property type="entry name" value="ACTIN-RELATED PROTEIN 2_3 COMPLEX SUBUNIT"/>
    <property type="match status" value="1"/>
</dbReference>
<keyword evidence="14" id="KW-0863">Zinc-finger</keyword>
<dbReference type="Proteomes" id="UP001291623">
    <property type="component" value="Unassembled WGS sequence"/>
</dbReference>
<evidence type="ECO:0000313" key="19">
    <source>
        <dbReference type="Proteomes" id="UP001291623"/>
    </source>
</evidence>
<evidence type="ECO:0000256" key="6">
    <source>
        <dbReference type="ARBA" id="ARBA00023015"/>
    </source>
</evidence>
<dbReference type="EMBL" id="JAVYJV010000026">
    <property type="protein sequence ID" value="KAK4337440.1"/>
    <property type="molecule type" value="Genomic_DNA"/>
</dbReference>
<evidence type="ECO:0000256" key="14">
    <source>
        <dbReference type="PROSITE-ProRule" id="PRU00094"/>
    </source>
</evidence>
<feature type="domain" description="ELM2" evidence="17">
    <location>
        <begin position="1"/>
        <end position="105"/>
    </location>
</feature>
<dbReference type="InterPro" id="IPR015943">
    <property type="entry name" value="WD40/YVTN_repeat-like_dom_sf"/>
</dbReference>
<feature type="region of interest" description="Disordered" evidence="15">
    <location>
        <begin position="120"/>
        <end position="199"/>
    </location>
</feature>
<name>A0AAE1QPY6_9SOLA</name>
<feature type="compositionally biased region" description="Polar residues" evidence="15">
    <location>
        <begin position="716"/>
        <end position="725"/>
    </location>
</feature>
<feature type="region of interest" description="Disordered" evidence="15">
    <location>
        <begin position="1066"/>
        <end position="1093"/>
    </location>
</feature>
<comment type="caution">
    <text evidence="18">The sequence shown here is derived from an EMBL/GenBank/DDBJ whole genome shotgun (WGS) entry which is preliminary data.</text>
</comment>
<organism evidence="18 19">
    <name type="scientific">Anisodus tanguticus</name>
    <dbReference type="NCBI Taxonomy" id="243964"/>
    <lineage>
        <taxon>Eukaryota</taxon>
        <taxon>Viridiplantae</taxon>
        <taxon>Streptophyta</taxon>
        <taxon>Embryophyta</taxon>
        <taxon>Tracheophyta</taxon>
        <taxon>Spermatophyta</taxon>
        <taxon>Magnoliopsida</taxon>
        <taxon>eudicotyledons</taxon>
        <taxon>Gunneridae</taxon>
        <taxon>Pentapetalae</taxon>
        <taxon>asterids</taxon>
        <taxon>lamiids</taxon>
        <taxon>Solanales</taxon>
        <taxon>Solanaceae</taxon>
        <taxon>Solanoideae</taxon>
        <taxon>Hyoscyameae</taxon>
        <taxon>Anisodus</taxon>
    </lineage>
</organism>
<evidence type="ECO:0000256" key="2">
    <source>
        <dbReference type="ARBA" id="ARBA00006260"/>
    </source>
</evidence>
<accession>A0AAE1QPY6</accession>
<feature type="compositionally biased region" description="Acidic residues" evidence="15">
    <location>
        <begin position="358"/>
        <end position="370"/>
    </location>
</feature>
<dbReference type="SMART" id="SM00320">
    <property type="entry name" value="WD40"/>
    <property type="match status" value="3"/>
</dbReference>
<dbReference type="PROSITE" id="PS00018">
    <property type="entry name" value="EF_HAND_1"/>
    <property type="match status" value="1"/>
</dbReference>
<dbReference type="Gene3D" id="4.10.1240.50">
    <property type="match status" value="1"/>
</dbReference>
<evidence type="ECO:0000313" key="18">
    <source>
        <dbReference type="EMBL" id="KAK4337440.1"/>
    </source>
</evidence>
<feature type="region of interest" description="Disordered" evidence="15">
    <location>
        <begin position="1117"/>
        <end position="1147"/>
    </location>
</feature>
<dbReference type="GO" id="GO:0043565">
    <property type="term" value="F:sequence-specific DNA binding"/>
    <property type="evidence" value="ECO:0007669"/>
    <property type="project" value="InterPro"/>
</dbReference>